<dbReference type="PROSITE" id="PS00781">
    <property type="entry name" value="PEPCASE_1"/>
    <property type="match status" value="1"/>
</dbReference>
<evidence type="ECO:0000256" key="6">
    <source>
        <dbReference type="ARBA" id="ARBA00022842"/>
    </source>
</evidence>
<comment type="similarity">
    <text evidence="3 10">Belongs to the PEPCase type 1 family.</text>
</comment>
<keyword evidence="8 10" id="KW-0120">Carbon dioxide fixation</keyword>
<evidence type="ECO:0000256" key="4">
    <source>
        <dbReference type="ARBA" id="ARBA00012305"/>
    </source>
</evidence>
<comment type="cofactor">
    <cofactor evidence="1 10">
        <name>Mg(2+)</name>
        <dbReference type="ChEBI" id="CHEBI:18420"/>
    </cofactor>
</comment>
<dbReference type="NCBIfam" id="NF000584">
    <property type="entry name" value="PRK00009.1"/>
    <property type="match status" value="1"/>
</dbReference>
<sequence>MAVEEKLRKEITMLGQVFGEVILRHAGQEAFELVEKVRAEARDFRGGDASMGDALASLLAGLDADQLRIVIQSFSGFLELANLAEDRQRVRALRERELRRHPEPRRESAFAAVQELAASGLTAEQMGQALGKIDIELVFTAHPTEAKRKSLRSKLRKMRGMLAELDRGDLLPVEQDEIMHELRSEISKLWQTNLVRASKPTVMEEVQRGLSFQEVLWDTVPRVMDQVRRALNQCYPDTDIPTPRMIRFGSWMGGDRDGNPFVTPEFTEQTCMWLRQAALEDHTRACEALADSISISCGDTPACEDLAKSVAAACEQWPVLCEEVDRIADDELYRRQFKVISWRLKQTAAMGLSGPVPEGIYSSVEELCEDVRLAERSLLATNNKEILDSDLRPWLDQIMAFGFQTARLDIRQHSGVYAKVMEEIWKSARLISDSDLPLSEERRVELLLRTLPVAPNLSPVNRSETTRETLDLFRLLRRIARRFGMESLGGHVISMTTSPSDLLTVLWLWRWSERADARNREYNVEADADLRLPIVPLFETIDDLHNGAQILTDALAIPEYREHVRGLGEEQMVMVGYSDSTKDGGYLAAQWALHRGQLSIFEAAKQEGVHVTFFHGRGGSLGRGGGPAARAILSLPSETFDGSVRLTEQGEVLAERYDDPNIAHRHLEQMLWSVLTAASLNSSSEAGEWRGAMDKLSAASLTAYRQLVDHDGFVAFFRSATPIAGIERLPIGSRPSRRKGGDKIEDLRAIPWVFSWTQCRCLLPAWYGLGTAFAELLAAEPESLELLRTMYEDWRFFRATIDNSVLALSKANAPVFKRYAKLADDPNAKTICALIEQEYDRTRDAVLAVTGCEALLDDVPWLQESIRLRNRYVDPLNFVQVDVMRRAKQTEEGSPQAEELERLTQLVIKGVAAGMRTTG</sequence>
<dbReference type="InterPro" id="IPR033129">
    <property type="entry name" value="PEPCASE_His_AS"/>
</dbReference>
<comment type="caution">
    <text evidence="13">The sequence shown here is derived from an EMBL/GenBank/DDBJ whole genome shotgun (WGS) entry which is preliminary data.</text>
</comment>
<evidence type="ECO:0000256" key="9">
    <source>
        <dbReference type="ARBA" id="ARBA00048995"/>
    </source>
</evidence>
<dbReference type="EC" id="4.1.1.31" evidence="4 10"/>
<dbReference type="GO" id="GO:0008964">
    <property type="term" value="F:phosphoenolpyruvate carboxylase activity"/>
    <property type="evidence" value="ECO:0007669"/>
    <property type="project" value="UniProtKB-UniRule"/>
</dbReference>
<dbReference type="Pfam" id="PF00311">
    <property type="entry name" value="PEPcase"/>
    <property type="match status" value="1"/>
</dbReference>
<dbReference type="PANTHER" id="PTHR30523:SF6">
    <property type="entry name" value="PHOSPHOENOLPYRUVATE CARBOXYLASE"/>
    <property type="match status" value="1"/>
</dbReference>
<evidence type="ECO:0000256" key="10">
    <source>
        <dbReference type="HAMAP-Rule" id="MF_00595"/>
    </source>
</evidence>
<dbReference type="PRINTS" id="PR00150">
    <property type="entry name" value="PEPCARBXLASE"/>
</dbReference>
<dbReference type="GO" id="GO:0000287">
    <property type="term" value="F:magnesium ion binding"/>
    <property type="evidence" value="ECO:0007669"/>
    <property type="project" value="UniProtKB-UniRule"/>
</dbReference>
<dbReference type="PANTHER" id="PTHR30523">
    <property type="entry name" value="PHOSPHOENOLPYRUVATE CARBOXYLASE"/>
    <property type="match status" value="1"/>
</dbReference>
<dbReference type="Gene3D" id="1.20.1440.90">
    <property type="entry name" value="Phosphoenolpyruvate/pyruvate domain"/>
    <property type="match status" value="1"/>
</dbReference>
<dbReference type="InterPro" id="IPR018129">
    <property type="entry name" value="PEP_COase_Lys_AS"/>
</dbReference>
<comment type="function">
    <text evidence="2 10">Forms oxaloacetate, a four-carbon dicarboxylic acid source for the tricarboxylic acid cycle.</text>
</comment>
<evidence type="ECO:0000256" key="1">
    <source>
        <dbReference type="ARBA" id="ARBA00001946"/>
    </source>
</evidence>
<evidence type="ECO:0000256" key="11">
    <source>
        <dbReference type="PROSITE-ProRule" id="PRU10111"/>
    </source>
</evidence>
<evidence type="ECO:0000313" key="13">
    <source>
        <dbReference type="EMBL" id="TWT78203.1"/>
    </source>
</evidence>
<dbReference type="GO" id="GO:0006107">
    <property type="term" value="P:oxaloacetate metabolic process"/>
    <property type="evidence" value="ECO:0007669"/>
    <property type="project" value="UniProtKB-UniRule"/>
</dbReference>
<comment type="subunit">
    <text evidence="10">Homotetramer.</text>
</comment>
<keyword evidence="7 10" id="KW-0456">Lyase</keyword>
<evidence type="ECO:0000256" key="2">
    <source>
        <dbReference type="ARBA" id="ARBA00003670"/>
    </source>
</evidence>
<feature type="active site" evidence="10 12">
    <location>
        <position position="582"/>
    </location>
</feature>
<evidence type="ECO:0000256" key="5">
    <source>
        <dbReference type="ARBA" id="ARBA00022419"/>
    </source>
</evidence>
<dbReference type="SUPFAM" id="SSF51621">
    <property type="entry name" value="Phosphoenolpyruvate/pyruvate domain"/>
    <property type="match status" value="1"/>
</dbReference>
<dbReference type="PROSITE" id="PS00393">
    <property type="entry name" value="PEPCASE_2"/>
    <property type="match status" value="1"/>
</dbReference>
<dbReference type="InterPro" id="IPR015813">
    <property type="entry name" value="Pyrv/PenolPyrv_kinase-like_dom"/>
</dbReference>
<organism evidence="13 14">
    <name type="scientific">Posidoniimonas polymericola</name>
    <dbReference type="NCBI Taxonomy" id="2528002"/>
    <lineage>
        <taxon>Bacteria</taxon>
        <taxon>Pseudomonadati</taxon>
        <taxon>Planctomycetota</taxon>
        <taxon>Planctomycetia</taxon>
        <taxon>Pirellulales</taxon>
        <taxon>Lacipirellulaceae</taxon>
        <taxon>Posidoniimonas</taxon>
    </lineage>
</organism>
<keyword evidence="6 10" id="KW-0460">Magnesium</keyword>
<dbReference type="AlphaFoldDB" id="A0A5C5YU66"/>
<dbReference type="GO" id="GO:0006099">
    <property type="term" value="P:tricarboxylic acid cycle"/>
    <property type="evidence" value="ECO:0007669"/>
    <property type="project" value="InterPro"/>
</dbReference>
<evidence type="ECO:0000313" key="14">
    <source>
        <dbReference type="Proteomes" id="UP000318478"/>
    </source>
</evidence>
<dbReference type="InterPro" id="IPR021135">
    <property type="entry name" value="PEP_COase"/>
</dbReference>
<dbReference type="GO" id="GO:0015977">
    <property type="term" value="P:carbon fixation"/>
    <property type="evidence" value="ECO:0007669"/>
    <property type="project" value="UniProtKB-UniRule"/>
</dbReference>
<name>A0A5C5YU66_9BACT</name>
<comment type="catalytic activity">
    <reaction evidence="9 10">
        <text>oxaloacetate + phosphate = phosphoenolpyruvate + hydrogencarbonate</text>
        <dbReference type="Rhea" id="RHEA:28370"/>
        <dbReference type="ChEBI" id="CHEBI:16452"/>
        <dbReference type="ChEBI" id="CHEBI:17544"/>
        <dbReference type="ChEBI" id="CHEBI:43474"/>
        <dbReference type="ChEBI" id="CHEBI:58702"/>
        <dbReference type="EC" id="4.1.1.31"/>
    </reaction>
</comment>
<evidence type="ECO:0000256" key="3">
    <source>
        <dbReference type="ARBA" id="ARBA00008346"/>
    </source>
</evidence>
<dbReference type="GO" id="GO:0005829">
    <property type="term" value="C:cytosol"/>
    <property type="evidence" value="ECO:0007669"/>
    <property type="project" value="TreeGrafter"/>
</dbReference>
<evidence type="ECO:0000256" key="12">
    <source>
        <dbReference type="PROSITE-ProRule" id="PRU10112"/>
    </source>
</evidence>
<dbReference type="EMBL" id="SJPO01000002">
    <property type="protein sequence ID" value="TWT78203.1"/>
    <property type="molecule type" value="Genomic_DNA"/>
</dbReference>
<reference evidence="13 14" key="1">
    <citation type="submission" date="2019-02" db="EMBL/GenBank/DDBJ databases">
        <title>Deep-cultivation of Planctomycetes and their phenomic and genomic characterization uncovers novel biology.</title>
        <authorList>
            <person name="Wiegand S."/>
            <person name="Jogler M."/>
            <person name="Boedeker C."/>
            <person name="Pinto D."/>
            <person name="Vollmers J."/>
            <person name="Rivas-Marin E."/>
            <person name="Kohn T."/>
            <person name="Peeters S.H."/>
            <person name="Heuer A."/>
            <person name="Rast P."/>
            <person name="Oberbeckmann S."/>
            <person name="Bunk B."/>
            <person name="Jeske O."/>
            <person name="Meyerdierks A."/>
            <person name="Storesund J.E."/>
            <person name="Kallscheuer N."/>
            <person name="Luecker S."/>
            <person name="Lage O.M."/>
            <person name="Pohl T."/>
            <person name="Merkel B.J."/>
            <person name="Hornburger P."/>
            <person name="Mueller R.-W."/>
            <person name="Bruemmer F."/>
            <person name="Labrenz M."/>
            <person name="Spormann A.M."/>
            <person name="Op Den Camp H."/>
            <person name="Overmann J."/>
            <person name="Amann R."/>
            <person name="Jetten M.S.M."/>
            <person name="Mascher T."/>
            <person name="Medema M.H."/>
            <person name="Devos D.P."/>
            <person name="Kaster A.-K."/>
            <person name="Ovreas L."/>
            <person name="Rohde M."/>
            <person name="Galperin M.Y."/>
            <person name="Jogler C."/>
        </authorList>
    </citation>
    <scope>NUCLEOTIDE SEQUENCE [LARGE SCALE GENOMIC DNA]</scope>
    <source>
        <strain evidence="13 14">Pla123a</strain>
    </source>
</reference>
<accession>A0A5C5YU66</accession>
<feature type="active site" evidence="10 11">
    <location>
        <position position="142"/>
    </location>
</feature>
<keyword evidence="14" id="KW-1185">Reference proteome</keyword>
<protein>
    <recommendedName>
        <fullName evidence="5 10">Phosphoenolpyruvate carboxylase</fullName>
        <shortName evidence="10">PEPC</shortName>
        <shortName evidence="10">PEPCase</shortName>
        <ecNumber evidence="4 10">4.1.1.31</ecNumber>
    </recommendedName>
</protein>
<gene>
    <name evidence="10 13" type="primary">ppc</name>
    <name evidence="13" type="ORF">Pla123a_09930</name>
</gene>
<evidence type="ECO:0000256" key="8">
    <source>
        <dbReference type="ARBA" id="ARBA00023300"/>
    </source>
</evidence>
<dbReference type="InterPro" id="IPR022805">
    <property type="entry name" value="PEP_COase_bac/pln-type"/>
</dbReference>
<keyword evidence="13" id="KW-0670">Pyruvate</keyword>
<evidence type="ECO:0000256" key="7">
    <source>
        <dbReference type="ARBA" id="ARBA00023239"/>
    </source>
</evidence>
<proteinExistence type="inferred from homology"/>
<dbReference type="Proteomes" id="UP000318478">
    <property type="component" value="Unassembled WGS sequence"/>
</dbReference>
<dbReference type="HAMAP" id="MF_00595">
    <property type="entry name" value="PEPcase_type1"/>
    <property type="match status" value="1"/>
</dbReference>